<dbReference type="Proteomes" id="UP000887226">
    <property type="component" value="Unassembled WGS sequence"/>
</dbReference>
<dbReference type="PANTHER" id="PTHR10039:SF14">
    <property type="entry name" value="NACHT DOMAIN-CONTAINING PROTEIN"/>
    <property type="match status" value="1"/>
</dbReference>
<accession>A0A9P7YU42</accession>
<dbReference type="EMBL" id="MU254894">
    <property type="protein sequence ID" value="KAG9239815.1"/>
    <property type="molecule type" value="Genomic_DNA"/>
</dbReference>
<protein>
    <submittedName>
        <fullName evidence="1">Uncharacterized protein</fullName>
    </submittedName>
</protein>
<name>A0A9P7YU42_9HELO</name>
<dbReference type="PANTHER" id="PTHR10039">
    <property type="entry name" value="AMELOGENIN"/>
    <property type="match status" value="1"/>
</dbReference>
<comment type="caution">
    <text evidence="1">The sequence shown here is derived from an EMBL/GenBank/DDBJ whole genome shotgun (WGS) entry which is preliminary data.</text>
</comment>
<dbReference type="OrthoDB" id="674604at2759"/>
<dbReference type="AlphaFoldDB" id="A0A9P7YU42"/>
<keyword evidence="2" id="KW-1185">Reference proteome</keyword>
<gene>
    <name evidence="1" type="ORF">BJ878DRAFT_571570</name>
</gene>
<organism evidence="1 2">
    <name type="scientific">Calycina marina</name>
    <dbReference type="NCBI Taxonomy" id="1763456"/>
    <lineage>
        <taxon>Eukaryota</taxon>
        <taxon>Fungi</taxon>
        <taxon>Dikarya</taxon>
        <taxon>Ascomycota</taxon>
        <taxon>Pezizomycotina</taxon>
        <taxon>Leotiomycetes</taxon>
        <taxon>Helotiales</taxon>
        <taxon>Pezizellaceae</taxon>
        <taxon>Calycina</taxon>
    </lineage>
</organism>
<evidence type="ECO:0000313" key="2">
    <source>
        <dbReference type="Proteomes" id="UP000887226"/>
    </source>
</evidence>
<reference evidence="1" key="1">
    <citation type="journal article" date="2021" name="IMA Fungus">
        <title>Genomic characterization of three marine fungi, including Emericellopsis atlantica sp. nov. with signatures of a generalist lifestyle and marine biomass degradation.</title>
        <authorList>
            <person name="Hagestad O.C."/>
            <person name="Hou L."/>
            <person name="Andersen J.H."/>
            <person name="Hansen E.H."/>
            <person name="Altermark B."/>
            <person name="Li C."/>
            <person name="Kuhnert E."/>
            <person name="Cox R.J."/>
            <person name="Crous P.W."/>
            <person name="Spatafora J.W."/>
            <person name="Lail K."/>
            <person name="Amirebrahimi M."/>
            <person name="Lipzen A."/>
            <person name="Pangilinan J."/>
            <person name="Andreopoulos W."/>
            <person name="Hayes R.D."/>
            <person name="Ng V."/>
            <person name="Grigoriev I.V."/>
            <person name="Jackson S.A."/>
            <person name="Sutton T.D.S."/>
            <person name="Dobson A.D.W."/>
            <person name="Rama T."/>
        </authorList>
    </citation>
    <scope>NUCLEOTIDE SEQUENCE</scope>
    <source>
        <strain evidence="1">TRa3180A</strain>
    </source>
</reference>
<proteinExistence type="predicted"/>
<evidence type="ECO:0000313" key="1">
    <source>
        <dbReference type="EMBL" id="KAG9239815.1"/>
    </source>
</evidence>
<sequence length="335" mass="38998">MTFIDFRVPQLPFLEGYGTLQATLREQIYVKSTSTFLWLAFVLAELELIESYYVLDELRETPSELVPFYHRMVEQIDMLQRKDPEFCRDVLATMMLAYRPLHLLELGALSNLPEQISKSRDHMTRLVHRCGSFLTIRDSTVYFVHRSAKDFLLEENTSQGIFRSGTGEVHHSIFSRSLRLMRSALRRDVYCLKAPGITIDQAKQPNLDPLAAVRYSCLYWVDHLRECQTREDLILRTLRILNWSTNSSVEGVVIIRKLEILQLDERPELSAFIHDAGRFAVSNRSMIEQMPLQAYCSALVFAPEKSIVREAFKNCIPLWIQTKPRVETYWNAMLL</sequence>